<evidence type="ECO:0000313" key="1">
    <source>
        <dbReference type="EMBL" id="KAG2330204.1"/>
    </source>
</evidence>
<reference evidence="1 2" key="1">
    <citation type="submission" date="2020-02" db="EMBL/GenBank/DDBJ databases">
        <authorList>
            <person name="Ma Q."/>
            <person name="Huang Y."/>
            <person name="Song X."/>
            <person name="Pei D."/>
        </authorList>
    </citation>
    <scope>NUCLEOTIDE SEQUENCE [LARGE SCALE GENOMIC DNA]</scope>
    <source>
        <strain evidence="1">Sxm20200214</strain>
        <tissue evidence="1">Leaf</tissue>
    </source>
</reference>
<proteinExistence type="predicted"/>
<name>A0A8X8B9Q6_BRACI</name>
<sequence length="87" mass="10359">MSDSTIEKVKAETYKRKKCLISEFSPFQDVVYEILVARWTKNNTPLYCLTHSLNPSDDWLNEDLVRKGPHRDVEISHERIKCFQRLF</sequence>
<dbReference type="OrthoDB" id="2017576at2759"/>
<dbReference type="Proteomes" id="UP000886595">
    <property type="component" value="Unassembled WGS sequence"/>
</dbReference>
<organism evidence="1 2">
    <name type="scientific">Brassica carinata</name>
    <name type="common">Ethiopian mustard</name>
    <name type="synonym">Abyssinian cabbage</name>
    <dbReference type="NCBI Taxonomy" id="52824"/>
    <lineage>
        <taxon>Eukaryota</taxon>
        <taxon>Viridiplantae</taxon>
        <taxon>Streptophyta</taxon>
        <taxon>Embryophyta</taxon>
        <taxon>Tracheophyta</taxon>
        <taxon>Spermatophyta</taxon>
        <taxon>Magnoliopsida</taxon>
        <taxon>eudicotyledons</taxon>
        <taxon>Gunneridae</taxon>
        <taxon>Pentapetalae</taxon>
        <taxon>rosids</taxon>
        <taxon>malvids</taxon>
        <taxon>Brassicales</taxon>
        <taxon>Brassicaceae</taxon>
        <taxon>Brassiceae</taxon>
        <taxon>Brassica</taxon>
    </lineage>
</organism>
<dbReference type="EMBL" id="JAAMPC010000001">
    <property type="protein sequence ID" value="KAG2330204.1"/>
    <property type="molecule type" value="Genomic_DNA"/>
</dbReference>
<comment type="caution">
    <text evidence="1">The sequence shown here is derived from an EMBL/GenBank/DDBJ whole genome shotgun (WGS) entry which is preliminary data.</text>
</comment>
<keyword evidence="2" id="KW-1185">Reference proteome</keyword>
<dbReference type="AlphaFoldDB" id="A0A8X8B9Q6"/>
<gene>
    <name evidence="1" type="ORF">Bca52824_001384</name>
</gene>
<accession>A0A8X8B9Q6</accession>
<protein>
    <submittedName>
        <fullName evidence="1">Uncharacterized protein</fullName>
    </submittedName>
</protein>
<evidence type="ECO:0000313" key="2">
    <source>
        <dbReference type="Proteomes" id="UP000886595"/>
    </source>
</evidence>